<dbReference type="PRINTS" id="PR00455">
    <property type="entry name" value="HTHTETR"/>
</dbReference>
<gene>
    <name evidence="6" type="primary">fadR</name>
    <name evidence="6" type="ORF">OSSY52_16850</name>
</gene>
<dbReference type="SUPFAM" id="SSF46689">
    <property type="entry name" value="Homeodomain-like"/>
    <property type="match status" value="1"/>
</dbReference>
<dbReference type="AlphaFoldDB" id="A0A7G1G8I5"/>
<evidence type="ECO:0000256" key="1">
    <source>
        <dbReference type="ARBA" id="ARBA00023015"/>
    </source>
</evidence>
<dbReference type="PROSITE" id="PS50977">
    <property type="entry name" value="HTH_TETR_2"/>
    <property type="match status" value="1"/>
</dbReference>
<dbReference type="InParanoid" id="A0A7G1G8I5"/>
<evidence type="ECO:0000313" key="6">
    <source>
        <dbReference type="EMBL" id="BBE31544.1"/>
    </source>
</evidence>
<dbReference type="InterPro" id="IPR001647">
    <property type="entry name" value="HTH_TetR"/>
</dbReference>
<evidence type="ECO:0000259" key="5">
    <source>
        <dbReference type="PROSITE" id="PS50977"/>
    </source>
</evidence>
<accession>A0A7G1G8I5</accession>
<evidence type="ECO:0000256" key="4">
    <source>
        <dbReference type="PROSITE-ProRule" id="PRU00335"/>
    </source>
</evidence>
<feature type="domain" description="HTH tetR-type" evidence="5">
    <location>
        <begin position="4"/>
        <end position="64"/>
    </location>
</feature>
<keyword evidence="2 4" id="KW-0238">DNA-binding</keyword>
<proteinExistence type="predicted"/>
<keyword evidence="1" id="KW-0805">Transcription regulation</keyword>
<dbReference type="Gene3D" id="1.10.357.10">
    <property type="entry name" value="Tetracycline Repressor, domain 2"/>
    <property type="match status" value="1"/>
</dbReference>
<dbReference type="InterPro" id="IPR009057">
    <property type="entry name" value="Homeodomain-like_sf"/>
</dbReference>
<dbReference type="Proteomes" id="UP000516361">
    <property type="component" value="Chromosome"/>
</dbReference>
<dbReference type="PROSITE" id="PS01081">
    <property type="entry name" value="HTH_TETR_1"/>
    <property type="match status" value="1"/>
</dbReference>
<dbReference type="Pfam" id="PF08359">
    <property type="entry name" value="TetR_C_4"/>
    <property type="match status" value="1"/>
</dbReference>
<dbReference type="RefSeq" id="WP_190614141.1">
    <property type="nucleotide sequence ID" value="NZ_AP018712.1"/>
</dbReference>
<name>A0A7G1G8I5_9BACT</name>
<dbReference type="PANTHER" id="PTHR47506:SF1">
    <property type="entry name" value="HTH-TYPE TRANSCRIPTIONAL REGULATOR YJDC"/>
    <property type="match status" value="1"/>
</dbReference>
<evidence type="ECO:0000256" key="2">
    <source>
        <dbReference type="ARBA" id="ARBA00023125"/>
    </source>
</evidence>
<keyword evidence="7" id="KW-1185">Reference proteome</keyword>
<dbReference type="InterPro" id="IPR013570">
    <property type="entry name" value="Tscrpt_reg_YsiA_C"/>
</dbReference>
<dbReference type="InterPro" id="IPR023772">
    <property type="entry name" value="DNA-bd_HTH_TetR-type_CS"/>
</dbReference>
<organism evidence="6 7">
    <name type="scientific">Tepiditoga spiralis</name>
    <dbReference type="NCBI Taxonomy" id="2108365"/>
    <lineage>
        <taxon>Bacteria</taxon>
        <taxon>Thermotogati</taxon>
        <taxon>Thermotogota</taxon>
        <taxon>Thermotogae</taxon>
        <taxon>Petrotogales</taxon>
        <taxon>Petrotogaceae</taxon>
        <taxon>Tepiditoga</taxon>
    </lineage>
</organism>
<dbReference type="PANTHER" id="PTHR47506">
    <property type="entry name" value="TRANSCRIPTIONAL REGULATORY PROTEIN"/>
    <property type="match status" value="1"/>
</dbReference>
<dbReference type="GO" id="GO:0003677">
    <property type="term" value="F:DNA binding"/>
    <property type="evidence" value="ECO:0007669"/>
    <property type="project" value="UniProtKB-UniRule"/>
</dbReference>
<evidence type="ECO:0000313" key="7">
    <source>
        <dbReference type="Proteomes" id="UP000516361"/>
    </source>
</evidence>
<protein>
    <submittedName>
        <fullName evidence="6">Fatty acid metabolism regulator protein</fullName>
    </submittedName>
</protein>
<dbReference type="Pfam" id="PF00440">
    <property type="entry name" value="TetR_N"/>
    <property type="match status" value="1"/>
</dbReference>
<dbReference type="KEGG" id="ocy:OSSY52_16850"/>
<sequence length="191" mass="22813">MEKIKTYDKIIFSAFEEFSNSGYNGTSINQIIKKANVSKGALYHYFKSKEDLFLKTIEFFSKQIMNGFSEYIPLTLEDIKNFGFESLKMYKENIQIQKFTLEVMIESSRNNSVKMKLNDLMNMFMNLFENLFKEYKKMGLLKKDTDTKLISQKTFILLDSLGLYISFDFKIEYEKIWNDFIDNELSRYWTK</sequence>
<feature type="DNA-binding region" description="H-T-H motif" evidence="4">
    <location>
        <begin position="27"/>
        <end position="46"/>
    </location>
</feature>
<reference evidence="6 7" key="1">
    <citation type="submission" date="2018-06" db="EMBL/GenBank/DDBJ databases">
        <title>Genome sequencing of Oceanotoga sp. sy52.</title>
        <authorList>
            <person name="Mori K."/>
        </authorList>
    </citation>
    <scope>NUCLEOTIDE SEQUENCE [LARGE SCALE GENOMIC DNA]</scope>
    <source>
        <strain evidence="7">sy52</strain>
    </source>
</reference>
<keyword evidence="3" id="KW-0804">Transcription</keyword>
<evidence type="ECO:0000256" key="3">
    <source>
        <dbReference type="ARBA" id="ARBA00023163"/>
    </source>
</evidence>
<dbReference type="EMBL" id="AP018712">
    <property type="protein sequence ID" value="BBE31544.1"/>
    <property type="molecule type" value="Genomic_DNA"/>
</dbReference>